<reference evidence="2 3" key="1">
    <citation type="submission" date="2023-08" db="EMBL/GenBank/DDBJ databases">
        <title>A Necator americanus chromosomal reference genome.</title>
        <authorList>
            <person name="Ilik V."/>
            <person name="Petrzelkova K.J."/>
            <person name="Pardy F."/>
            <person name="Fuh T."/>
            <person name="Niatou-Singa F.S."/>
            <person name="Gouil Q."/>
            <person name="Baker L."/>
            <person name="Ritchie M.E."/>
            <person name="Jex A.R."/>
            <person name="Gazzola D."/>
            <person name="Li H."/>
            <person name="Toshio Fujiwara R."/>
            <person name="Zhan B."/>
            <person name="Aroian R.V."/>
            <person name="Pafco B."/>
            <person name="Schwarz E.M."/>
        </authorList>
    </citation>
    <scope>NUCLEOTIDE SEQUENCE [LARGE SCALE GENOMIC DNA]</scope>
    <source>
        <strain evidence="2 3">Aroian</strain>
        <tissue evidence="2">Whole animal</tissue>
    </source>
</reference>
<sequence length="202" mass="23494">MRAEPFDQVKEMFAELRREFRENYKELREQIKNANESIEMIKLSIEELKEHTESTTDKQHDSKDREPTRHLGDDPMLPAPEHGEEQPHETAEHQRPEEDLLDSTAKESGAAKTKGCTQSDSWKQRKSARQKDQPCQLHETGGTLPGVFIPLDKRYHNKALCTLPESIHDQRWELEEIERELETFAEYYGPPTIGAAEYHRGD</sequence>
<dbReference type="EMBL" id="JAVFWL010000006">
    <property type="protein sequence ID" value="KAK6762707.1"/>
    <property type="molecule type" value="Genomic_DNA"/>
</dbReference>
<evidence type="ECO:0000256" key="1">
    <source>
        <dbReference type="SAM" id="MobiDB-lite"/>
    </source>
</evidence>
<organism evidence="2 3">
    <name type="scientific">Necator americanus</name>
    <name type="common">Human hookworm</name>
    <dbReference type="NCBI Taxonomy" id="51031"/>
    <lineage>
        <taxon>Eukaryota</taxon>
        <taxon>Metazoa</taxon>
        <taxon>Ecdysozoa</taxon>
        <taxon>Nematoda</taxon>
        <taxon>Chromadorea</taxon>
        <taxon>Rhabditida</taxon>
        <taxon>Rhabditina</taxon>
        <taxon>Rhabditomorpha</taxon>
        <taxon>Strongyloidea</taxon>
        <taxon>Ancylostomatidae</taxon>
        <taxon>Bunostominae</taxon>
        <taxon>Necator</taxon>
    </lineage>
</organism>
<evidence type="ECO:0000313" key="2">
    <source>
        <dbReference type="EMBL" id="KAK6762707.1"/>
    </source>
</evidence>
<proteinExistence type="predicted"/>
<protein>
    <submittedName>
        <fullName evidence="2">Uncharacterized protein</fullName>
    </submittedName>
</protein>
<accession>A0ABR1EJ49</accession>
<gene>
    <name evidence="2" type="primary">Necator_chrX.g23591</name>
    <name evidence="2" type="ORF">RB195_023427</name>
</gene>
<keyword evidence="3" id="KW-1185">Reference proteome</keyword>
<feature type="compositionally biased region" description="Basic and acidic residues" evidence="1">
    <location>
        <begin position="81"/>
        <end position="98"/>
    </location>
</feature>
<comment type="caution">
    <text evidence="2">The sequence shown here is derived from an EMBL/GenBank/DDBJ whole genome shotgun (WGS) entry which is preliminary data.</text>
</comment>
<feature type="compositionally biased region" description="Basic and acidic residues" evidence="1">
    <location>
        <begin position="49"/>
        <end position="73"/>
    </location>
</feature>
<evidence type="ECO:0000313" key="3">
    <source>
        <dbReference type="Proteomes" id="UP001303046"/>
    </source>
</evidence>
<dbReference type="Proteomes" id="UP001303046">
    <property type="component" value="Unassembled WGS sequence"/>
</dbReference>
<name>A0ABR1EJ49_NECAM</name>
<feature type="region of interest" description="Disordered" evidence="1">
    <location>
        <begin position="49"/>
        <end position="145"/>
    </location>
</feature>